<protein>
    <submittedName>
        <fullName evidence="1">Uncharacterized protein</fullName>
    </submittedName>
</protein>
<organism evidence="1">
    <name type="scientific">bioreactor metagenome</name>
    <dbReference type="NCBI Taxonomy" id="1076179"/>
    <lineage>
        <taxon>unclassified sequences</taxon>
        <taxon>metagenomes</taxon>
        <taxon>ecological metagenomes</taxon>
    </lineage>
</organism>
<evidence type="ECO:0000313" key="1">
    <source>
        <dbReference type="EMBL" id="MPN17210.1"/>
    </source>
</evidence>
<reference evidence="1" key="1">
    <citation type="submission" date="2019-08" db="EMBL/GenBank/DDBJ databases">
        <authorList>
            <person name="Kucharzyk K."/>
            <person name="Murdoch R.W."/>
            <person name="Higgins S."/>
            <person name="Loffler F."/>
        </authorList>
    </citation>
    <scope>NUCLEOTIDE SEQUENCE</scope>
</reference>
<sequence length="173" mass="18033">MARDAVLRGVKAFEMGEVEDLRLGVSDLATLCPHPCHDRIHHQVALQGVGKCLLVQAGIGQAGVKTVFVRVLAADLADRIADGVRRETDALRFAAAQDDFLDFGILVRNPFGVRTLAVGEAAAVLAVQRQCGLQCVVGLDAHAAGSSSSASVSLRRLTGLGSGSSEVSGIQSM</sequence>
<dbReference type="AlphaFoldDB" id="A0A645FTG3"/>
<name>A0A645FTG3_9ZZZZ</name>
<proteinExistence type="predicted"/>
<accession>A0A645FTG3</accession>
<comment type="caution">
    <text evidence="1">The sequence shown here is derived from an EMBL/GenBank/DDBJ whole genome shotgun (WGS) entry which is preliminary data.</text>
</comment>
<gene>
    <name evidence="1" type="ORF">SDC9_164560</name>
</gene>
<dbReference type="EMBL" id="VSSQ01064282">
    <property type="protein sequence ID" value="MPN17210.1"/>
    <property type="molecule type" value="Genomic_DNA"/>
</dbReference>